<evidence type="ECO:0000313" key="5">
    <source>
        <dbReference type="Proteomes" id="UP000649179"/>
    </source>
</evidence>
<dbReference type="GO" id="GO:0016829">
    <property type="term" value="F:lyase activity"/>
    <property type="evidence" value="ECO:0007669"/>
    <property type="project" value="UniProtKB-KW"/>
</dbReference>
<dbReference type="PANTHER" id="PTHR43172:SF2">
    <property type="entry name" value="ADENYLOSUCCINATE LYASE C-TERMINAL DOMAIN-CONTAINING PROTEIN"/>
    <property type="match status" value="1"/>
</dbReference>
<name>A0A917BQ30_9ACTN</name>
<dbReference type="PANTHER" id="PTHR43172">
    <property type="entry name" value="ADENYLOSUCCINATE LYASE"/>
    <property type="match status" value="1"/>
</dbReference>
<evidence type="ECO:0000259" key="3">
    <source>
        <dbReference type="Pfam" id="PF00206"/>
    </source>
</evidence>
<dbReference type="PROSITE" id="PS00163">
    <property type="entry name" value="FUMARATE_LYASES"/>
    <property type="match status" value="1"/>
</dbReference>
<keyword evidence="5" id="KW-1185">Reference proteome</keyword>
<accession>A0A917BQ30</accession>
<proteinExistence type="inferred from homology"/>
<dbReference type="InterPro" id="IPR022761">
    <property type="entry name" value="Fumarate_lyase_N"/>
</dbReference>
<dbReference type="Proteomes" id="UP000649179">
    <property type="component" value="Unassembled WGS sequence"/>
</dbReference>
<sequence length="397" mass="41195">MRNHAARGRPAPTRTFALVSDLFWPGDARAGSCCSEASYVAAMVQVERAWLAVLADAGLTTAAPLPFEGIAAGTLDAESAGNPVLALVSTLRDLSGNSWVHRGLTSQDVVDTALVLLLREAVATVREHLRAQVTALVGVVRDHRGTPLVLRTLTQPALPGTVGGKAAGWLHAVLDLVEELDALVFPVQLGGAAGTMAAAVELGLDPAAARAGLASRLGLADARAWHTDRAPVTRVGDALVRCTDAWGRIASDVLALTRLGLLSEGAGGGSSTMPGKANPVRSVLLRRAAIAAPGLASTLHLSAALQVDERADGAWHAEWDTLRLLARRTVVAAAHADDLLTGLVVHAGAASADLDAHDVRGEQRAMADLAGHPPAPTYLGETDRLVDDALARAEEHR</sequence>
<feature type="domain" description="Fumarate lyase N-terminal" evidence="3">
    <location>
        <begin position="82"/>
        <end position="292"/>
    </location>
</feature>
<reference evidence="4" key="2">
    <citation type="submission" date="2020-09" db="EMBL/GenBank/DDBJ databases">
        <authorList>
            <person name="Sun Q."/>
            <person name="Zhou Y."/>
        </authorList>
    </citation>
    <scope>NUCLEOTIDE SEQUENCE</scope>
    <source>
        <strain evidence="4">CGMCC 1.16067</strain>
    </source>
</reference>
<dbReference type="SUPFAM" id="SSF48557">
    <property type="entry name" value="L-aspartase-like"/>
    <property type="match status" value="1"/>
</dbReference>
<keyword evidence="1" id="KW-0456">Lyase</keyword>
<evidence type="ECO:0000313" key="4">
    <source>
        <dbReference type="EMBL" id="GGF50136.1"/>
    </source>
</evidence>
<dbReference type="EMBL" id="BMKQ01000001">
    <property type="protein sequence ID" value="GGF50136.1"/>
    <property type="molecule type" value="Genomic_DNA"/>
</dbReference>
<evidence type="ECO:0000256" key="1">
    <source>
        <dbReference type="ARBA" id="ARBA00023239"/>
    </source>
</evidence>
<dbReference type="InterPro" id="IPR008948">
    <property type="entry name" value="L-Aspartase-like"/>
</dbReference>
<reference evidence="4" key="1">
    <citation type="journal article" date="2014" name="Int. J. Syst. Evol. Microbiol.">
        <title>Complete genome sequence of Corynebacterium casei LMG S-19264T (=DSM 44701T), isolated from a smear-ripened cheese.</title>
        <authorList>
            <consortium name="US DOE Joint Genome Institute (JGI-PGF)"/>
            <person name="Walter F."/>
            <person name="Albersmeier A."/>
            <person name="Kalinowski J."/>
            <person name="Ruckert C."/>
        </authorList>
    </citation>
    <scope>NUCLEOTIDE SEQUENCE</scope>
    <source>
        <strain evidence="4">CGMCC 1.16067</strain>
    </source>
</reference>
<dbReference type="InterPro" id="IPR000362">
    <property type="entry name" value="Fumarate_lyase_fam"/>
</dbReference>
<dbReference type="Pfam" id="PF00206">
    <property type="entry name" value="Lyase_1"/>
    <property type="match status" value="1"/>
</dbReference>
<comment type="caution">
    <text evidence="4">The sequence shown here is derived from an EMBL/GenBank/DDBJ whole genome shotgun (WGS) entry which is preliminary data.</text>
</comment>
<dbReference type="InterPro" id="IPR020557">
    <property type="entry name" value="Fumarate_lyase_CS"/>
</dbReference>
<dbReference type="AlphaFoldDB" id="A0A917BQ30"/>
<gene>
    <name evidence="4" type="primary">pcaB</name>
    <name evidence="4" type="ORF">GCM10011519_25140</name>
</gene>
<comment type="similarity">
    <text evidence="2">Belongs to the class-II fumarase/aspartase family.</text>
</comment>
<protein>
    <submittedName>
        <fullName evidence="4">3-carboxy-cis,cis-muconate cycloisomerase</fullName>
    </submittedName>
</protein>
<dbReference type="Gene3D" id="1.20.200.10">
    <property type="entry name" value="Fumarase/aspartase (Central domain)"/>
    <property type="match status" value="1"/>
</dbReference>
<dbReference type="PRINTS" id="PR00149">
    <property type="entry name" value="FUMRATELYASE"/>
</dbReference>
<evidence type="ECO:0000256" key="2">
    <source>
        <dbReference type="ARBA" id="ARBA00034772"/>
    </source>
</evidence>
<organism evidence="4 5">
    <name type="scientific">Marmoricola endophyticus</name>
    <dbReference type="NCBI Taxonomy" id="2040280"/>
    <lineage>
        <taxon>Bacteria</taxon>
        <taxon>Bacillati</taxon>
        <taxon>Actinomycetota</taxon>
        <taxon>Actinomycetes</taxon>
        <taxon>Propionibacteriales</taxon>
        <taxon>Nocardioidaceae</taxon>
        <taxon>Marmoricola</taxon>
    </lineage>
</organism>